<reference evidence="1" key="1">
    <citation type="submission" date="2021-10" db="EMBL/GenBank/DDBJ databases">
        <title>Psilocybe cubensis genome.</title>
        <authorList>
            <person name="Mckernan K.J."/>
            <person name="Crawford S."/>
            <person name="Trippe A."/>
            <person name="Kane L.T."/>
            <person name="Mclaughlin S."/>
        </authorList>
    </citation>
    <scope>NUCLEOTIDE SEQUENCE</scope>
    <source>
        <strain evidence="1">MGC-MH-2018</strain>
    </source>
</reference>
<comment type="caution">
    <text evidence="1">The sequence shown here is derived from an EMBL/GenBank/DDBJ whole genome shotgun (WGS) entry which is preliminary data.</text>
</comment>
<accession>A0ACB8GPZ5</accession>
<proteinExistence type="predicted"/>
<evidence type="ECO:0000313" key="1">
    <source>
        <dbReference type="EMBL" id="KAH9477482.1"/>
    </source>
</evidence>
<organism evidence="1 2">
    <name type="scientific">Psilocybe cubensis</name>
    <name type="common">Psychedelic mushroom</name>
    <name type="synonym">Stropharia cubensis</name>
    <dbReference type="NCBI Taxonomy" id="181762"/>
    <lineage>
        <taxon>Eukaryota</taxon>
        <taxon>Fungi</taxon>
        <taxon>Dikarya</taxon>
        <taxon>Basidiomycota</taxon>
        <taxon>Agaricomycotina</taxon>
        <taxon>Agaricomycetes</taxon>
        <taxon>Agaricomycetidae</taxon>
        <taxon>Agaricales</taxon>
        <taxon>Agaricineae</taxon>
        <taxon>Strophariaceae</taxon>
        <taxon>Psilocybe</taxon>
    </lineage>
</organism>
<dbReference type="Proteomes" id="UP000664032">
    <property type="component" value="Unassembled WGS sequence"/>
</dbReference>
<evidence type="ECO:0000313" key="2">
    <source>
        <dbReference type="Proteomes" id="UP000664032"/>
    </source>
</evidence>
<keyword evidence="2" id="KW-1185">Reference proteome</keyword>
<gene>
    <name evidence="1" type="ORF">JR316_0009699</name>
</gene>
<sequence length="223" mass="25005">MNDDHEQLRPPDPGGGLLSQIWLSAASETIASTKSILNTSQRILRTDCNTDSQARFQERIRNLETVIHQRIGTVPLCNLSPLQPLLGRYHHFLLKMEKFINARGTPFDVQEEHISRCDDFQEEFKDQFSSLTPHWRGGAAMFSNSSNIVIYGGTFVTAETVTCTKNQHADSLLLDIIGVLCVPALPNTFELALRSALAVLASMPPQGYWGVWVHETTGYRMTF</sequence>
<protein>
    <submittedName>
        <fullName evidence="1">Uncharacterized protein</fullName>
    </submittedName>
</protein>
<dbReference type="EMBL" id="JAFIQS020000009">
    <property type="protein sequence ID" value="KAH9477482.1"/>
    <property type="molecule type" value="Genomic_DNA"/>
</dbReference>
<name>A0ACB8GPZ5_PSICU</name>